<dbReference type="EMBL" id="KQ414705">
    <property type="protein sequence ID" value="KOC63163.1"/>
    <property type="molecule type" value="Genomic_DNA"/>
</dbReference>
<evidence type="ECO:0000313" key="2">
    <source>
        <dbReference type="Proteomes" id="UP000053825"/>
    </source>
</evidence>
<gene>
    <name evidence="1" type="ORF">WH47_02672</name>
</gene>
<name>A0A0L7QX08_9HYME</name>
<organism evidence="1 2">
    <name type="scientific">Habropoda laboriosa</name>
    <dbReference type="NCBI Taxonomy" id="597456"/>
    <lineage>
        <taxon>Eukaryota</taxon>
        <taxon>Metazoa</taxon>
        <taxon>Ecdysozoa</taxon>
        <taxon>Arthropoda</taxon>
        <taxon>Hexapoda</taxon>
        <taxon>Insecta</taxon>
        <taxon>Pterygota</taxon>
        <taxon>Neoptera</taxon>
        <taxon>Endopterygota</taxon>
        <taxon>Hymenoptera</taxon>
        <taxon>Apocrita</taxon>
        <taxon>Aculeata</taxon>
        <taxon>Apoidea</taxon>
        <taxon>Anthophila</taxon>
        <taxon>Apidae</taxon>
        <taxon>Habropoda</taxon>
    </lineage>
</organism>
<proteinExistence type="predicted"/>
<reference evidence="1 2" key="1">
    <citation type="submission" date="2015-07" db="EMBL/GenBank/DDBJ databases">
        <title>The genome of Habropoda laboriosa.</title>
        <authorList>
            <person name="Pan H."/>
            <person name="Kapheim K."/>
        </authorList>
    </citation>
    <scope>NUCLEOTIDE SEQUENCE [LARGE SCALE GENOMIC DNA]</scope>
    <source>
        <strain evidence="1">0110345459</strain>
    </source>
</reference>
<accession>A0A0L7QX08</accession>
<dbReference type="Proteomes" id="UP000053825">
    <property type="component" value="Unassembled WGS sequence"/>
</dbReference>
<protein>
    <submittedName>
        <fullName evidence="1">Uncharacterized protein</fullName>
    </submittedName>
</protein>
<keyword evidence="2" id="KW-1185">Reference proteome</keyword>
<sequence length="59" mass="7198">MKVMYGRFAMLDLLNRAESVRPYQQRIQQINEILRINLCLKVIEKGKLTHREKREKIRK</sequence>
<evidence type="ECO:0000313" key="1">
    <source>
        <dbReference type="EMBL" id="KOC63163.1"/>
    </source>
</evidence>
<dbReference type="AlphaFoldDB" id="A0A0L7QX08"/>